<dbReference type="AlphaFoldDB" id="A0AAV4T3Q2"/>
<accession>A0AAV4T3Q2</accession>
<proteinExistence type="predicted"/>
<comment type="caution">
    <text evidence="1">The sequence shown here is derived from an EMBL/GenBank/DDBJ whole genome shotgun (WGS) entry which is preliminary data.</text>
</comment>
<protein>
    <submittedName>
        <fullName evidence="1">Uncharacterized protein</fullName>
    </submittedName>
</protein>
<organism evidence="1 2">
    <name type="scientific">Caerostris darwini</name>
    <dbReference type="NCBI Taxonomy" id="1538125"/>
    <lineage>
        <taxon>Eukaryota</taxon>
        <taxon>Metazoa</taxon>
        <taxon>Ecdysozoa</taxon>
        <taxon>Arthropoda</taxon>
        <taxon>Chelicerata</taxon>
        <taxon>Arachnida</taxon>
        <taxon>Araneae</taxon>
        <taxon>Araneomorphae</taxon>
        <taxon>Entelegynae</taxon>
        <taxon>Araneoidea</taxon>
        <taxon>Araneidae</taxon>
        <taxon>Caerostris</taxon>
    </lineage>
</organism>
<dbReference type="EMBL" id="BPLQ01008847">
    <property type="protein sequence ID" value="GIY39834.1"/>
    <property type="molecule type" value="Genomic_DNA"/>
</dbReference>
<evidence type="ECO:0000313" key="1">
    <source>
        <dbReference type="EMBL" id="GIY39834.1"/>
    </source>
</evidence>
<name>A0AAV4T3Q2_9ARAC</name>
<reference evidence="1 2" key="1">
    <citation type="submission" date="2021-06" db="EMBL/GenBank/DDBJ databases">
        <title>Caerostris darwini draft genome.</title>
        <authorList>
            <person name="Kono N."/>
            <person name="Arakawa K."/>
        </authorList>
    </citation>
    <scope>NUCLEOTIDE SEQUENCE [LARGE SCALE GENOMIC DNA]</scope>
</reference>
<keyword evidence="2" id="KW-1185">Reference proteome</keyword>
<evidence type="ECO:0000313" key="2">
    <source>
        <dbReference type="Proteomes" id="UP001054837"/>
    </source>
</evidence>
<dbReference type="Proteomes" id="UP001054837">
    <property type="component" value="Unassembled WGS sequence"/>
</dbReference>
<gene>
    <name evidence="1" type="ORF">CDAR_526481</name>
</gene>
<sequence length="149" mass="17767">MWKELLVYYSDEPTWNVCPDDTFVYKNIILLKCYLVTRWLLTRSMTVAPYLKSASPFWMSNCCGYYYQKPRFDVGYKIVCVLRQQPIYLIGVLPYGKQLQDKYPVFCSEQARIQDCDAIVRSFNALFIKTINKYSHTDEIWALIKRLRK</sequence>